<dbReference type="OrthoDB" id="1909293at2759"/>
<evidence type="ECO:0000313" key="4">
    <source>
        <dbReference type="EMBL" id="CAD6246161.1"/>
    </source>
</evidence>
<evidence type="ECO:0000259" key="3">
    <source>
        <dbReference type="PROSITE" id="PS51277"/>
    </source>
</evidence>
<dbReference type="Proteomes" id="UP000604825">
    <property type="component" value="Unassembled WGS sequence"/>
</dbReference>
<feature type="region of interest" description="Disordered" evidence="1">
    <location>
        <begin position="53"/>
        <end position="85"/>
    </location>
</feature>
<feature type="signal peptide" evidence="2">
    <location>
        <begin position="1"/>
        <end position="23"/>
    </location>
</feature>
<evidence type="ECO:0000313" key="5">
    <source>
        <dbReference type="Proteomes" id="UP000604825"/>
    </source>
</evidence>
<evidence type="ECO:0000256" key="2">
    <source>
        <dbReference type="SAM" id="SignalP"/>
    </source>
</evidence>
<keyword evidence="5" id="KW-1185">Reference proteome</keyword>
<feature type="domain" description="BURP" evidence="3">
    <location>
        <begin position="117"/>
        <end position="335"/>
    </location>
</feature>
<dbReference type="PROSITE" id="PS51277">
    <property type="entry name" value="BURP"/>
    <property type="match status" value="1"/>
</dbReference>
<gene>
    <name evidence="4" type="ORF">NCGR_LOCUS30431</name>
</gene>
<feature type="chain" id="PRO_5032288675" description="BURP domain-containing protein" evidence="2">
    <location>
        <begin position="24"/>
        <end position="341"/>
    </location>
</feature>
<proteinExistence type="predicted"/>
<dbReference type="InterPro" id="IPR004873">
    <property type="entry name" value="BURP_dom"/>
</dbReference>
<name>A0A811PRF6_9POAL</name>
<dbReference type="InterPro" id="IPR044816">
    <property type="entry name" value="BURP"/>
</dbReference>
<dbReference type="AlphaFoldDB" id="A0A811PRF6"/>
<accession>A0A811PRF6</accession>
<comment type="caution">
    <text evidence="4">The sequence shown here is derived from an EMBL/GenBank/DDBJ whole genome shotgun (WGS) entry which is preliminary data.</text>
</comment>
<dbReference type="SMART" id="SM01045">
    <property type="entry name" value="BURP"/>
    <property type="match status" value="1"/>
</dbReference>
<reference evidence="4" key="1">
    <citation type="submission" date="2020-10" db="EMBL/GenBank/DDBJ databases">
        <authorList>
            <person name="Han B."/>
            <person name="Lu T."/>
            <person name="Zhao Q."/>
            <person name="Huang X."/>
            <person name="Zhao Y."/>
        </authorList>
    </citation>
    <scope>NUCLEOTIDE SEQUENCE</scope>
</reference>
<keyword evidence="2" id="KW-0732">Signal</keyword>
<organism evidence="4 5">
    <name type="scientific">Miscanthus lutarioriparius</name>
    <dbReference type="NCBI Taxonomy" id="422564"/>
    <lineage>
        <taxon>Eukaryota</taxon>
        <taxon>Viridiplantae</taxon>
        <taxon>Streptophyta</taxon>
        <taxon>Embryophyta</taxon>
        <taxon>Tracheophyta</taxon>
        <taxon>Spermatophyta</taxon>
        <taxon>Magnoliopsida</taxon>
        <taxon>Liliopsida</taxon>
        <taxon>Poales</taxon>
        <taxon>Poaceae</taxon>
        <taxon>PACMAD clade</taxon>
        <taxon>Panicoideae</taxon>
        <taxon>Andropogonodae</taxon>
        <taxon>Andropogoneae</taxon>
        <taxon>Saccharinae</taxon>
        <taxon>Miscanthus</taxon>
    </lineage>
</organism>
<dbReference type="GO" id="GO:0009555">
    <property type="term" value="P:pollen development"/>
    <property type="evidence" value="ECO:0007669"/>
    <property type="project" value="TreeGrafter"/>
</dbReference>
<dbReference type="PANTHER" id="PTHR31236:SF10">
    <property type="entry name" value="BURP DOMAIN-CONTAINING PROTEIN 13"/>
    <property type="match status" value="1"/>
</dbReference>
<dbReference type="EMBL" id="CAJGYO010000007">
    <property type="protein sequence ID" value="CAD6246161.1"/>
    <property type="molecule type" value="Genomic_DNA"/>
</dbReference>
<dbReference type="Pfam" id="PF03181">
    <property type="entry name" value="BURP"/>
    <property type="match status" value="1"/>
</dbReference>
<sequence>MARFASAVLLAAALLMAGRLTNAGPSTTAEEVFWRALLPGSAVPDAVLQLLRPATTTSPTKRPASQGVPASGGARDDDDDDDHSFEGYEFSYDAPIATTRGGGAATPTPTSPTAAVFFHEEAVRVGERLPLHFRAAAPAALGLLPRGVADSIPFTTAALPAVLALLGVPPGSSRAAAMAETLRTCERPPPVAGEAEEARFCATSLEAMVERAVAALGTRDVRAVTSALPRAGLPPQAYTVRAVRRIRGGASFVACHDEAYPYTVYRCHGTGPARAYLVEMEGARGGGAVTVAFVCHTDTSRWNPEHVSFKVLGTKPGGAPVCHLMPYGHVIWAKNVKPSPA</sequence>
<dbReference type="PANTHER" id="PTHR31236">
    <property type="entry name" value="BURP DOMAIN PROTEIN USPL1-LIKE"/>
    <property type="match status" value="1"/>
</dbReference>
<evidence type="ECO:0000256" key="1">
    <source>
        <dbReference type="SAM" id="MobiDB-lite"/>
    </source>
</evidence>
<protein>
    <recommendedName>
        <fullName evidence="3">BURP domain-containing protein</fullName>
    </recommendedName>
</protein>